<dbReference type="PANTHER" id="PTHR34989">
    <property type="entry name" value="PROTEIN HDED"/>
    <property type="match status" value="1"/>
</dbReference>
<dbReference type="RefSeq" id="WP_261294267.1">
    <property type="nucleotide sequence ID" value="NZ_JANQBK010000005.1"/>
</dbReference>
<keyword evidence="1" id="KW-0812">Transmembrane</keyword>
<feature type="transmembrane region" description="Helical" evidence="1">
    <location>
        <begin position="78"/>
        <end position="99"/>
    </location>
</feature>
<keyword evidence="1" id="KW-1133">Transmembrane helix</keyword>
<organism evidence="2 3">
    <name type="scientific">Sphingomonas hylomeconis</name>
    <dbReference type="NCBI Taxonomy" id="1395958"/>
    <lineage>
        <taxon>Bacteria</taxon>
        <taxon>Pseudomonadati</taxon>
        <taxon>Pseudomonadota</taxon>
        <taxon>Alphaproteobacteria</taxon>
        <taxon>Sphingomonadales</taxon>
        <taxon>Sphingomonadaceae</taxon>
        <taxon>Sphingomonas</taxon>
    </lineage>
</organism>
<keyword evidence="1" id="KW-0472">Membrane</keyword>
<name>A0ABV7SV69_9SPHN</name>
<protein>
    <submittedName>
        <fullName evidence="2">HdeD family acid-resistance protein</fullName>
    </submittedName>
</protein>
<dbReference type="PANTHER" id="PTHR34989:SF1">
    <property type="entry name" value="PROTEIN HDED"/>
    <property type="match status" value="1"/>
</dbReference>
<dbReference type="Pfam" id="PF03729">
    <property type="entry name" value="DUF308"/>
    <property type="match status" value="2"/>
</dbReference>
<sequence length="202" mass="21100">MNAALPRDHAMLTGANWALVLLRGVAAILLGAACLFFPIPALFAFTLMFAAYVAVDGILSVIAGVRGAARHQAGWGTLIVRGVLGLGLAGLFVAMPGALTMSYALLVLGSLSCWAILAGVLELAAAARLGRPRWAWPLGLSGLLSILLGIAVLWLMLQEPLVSVLWVAWFVGGYAVLAGIALIAFALRLRRFATQGATYFGA</sequence>
<keyword evidence="3" id="KW-1185">Reference proteome</keyword>
<evidence type="ECO:0000313" key="2">
    <source>
        <dbReference type="EMBL" id="MFC3580904.1"/>
    </source>
</evidence>
<dbReference type="Proteomes" id="UP001595713">
    <property type="component" value="Unassembled WGS sequence"/>
</dbReference>
<dbReference type="PROSITE" id="PS51257">
    <property type="entry name" value="PROKAR_LIPOPROTEIN"/>
    <property type="match status" value="1"/>
</dbReference>
<evidence type="ECO:0000313" key="3">
    <source>
        <dbReference type="Proteomes" id="UP001595713"/>
    </source>
</evidence>
<dbReference type="EMBL" id="JBHRXP010000007">
    <property type="protein sequence ID" value="MFC3580904.1"/>
    <property type="molecule type" value="Genomic_DNA"/>
</dbReference>
<dbReference type="InterPro" id="IPR005325">
    <property type="entry name" value="DUF308_memb"/>
</dbReference>
<feature type="transmembrane region" description="Helical" evidence="1">
    <location>
        <begin position="20"/>
        <end position="39"/>
    </location>
</feature>
<reference evidence="3" key="1">
    <citation type="journal article" date="2019" name="Int. J. Syst. Evol. Microbiol.">
        <title>The Global Catalogue of Microorganisms (GCM) 10K type strain sequencing project: providing services to taxonomists for standard genome sequencing and annotation.</title>
        <authorList>
            <consortium name="The Broad Institute Genomics Platform"/>
            <consortium name="The Broad Institute Genome Sequencing Center for Infectious Disease"/>
            <person name="Wu L."/>
            <person name="Ma J."/>
        </authorList>
    </citation>
    <scope>NUCLEOTIDE SEQUENCE [LARGE SCALE GENOMIC DNA]</scope>
    <source>
        <strain evidence="3">KCTC 42739</strain>
    </source>
</reference>
<feature type="transmembrane region" description="Helical" evidence="1">
    <location>
        <begin position="163"/>
        <end position="187"/>
    </location>
</feature>
<dbReference type="InterPro" id="IPR052712">
    <property type="entry name" value="Acid_resist_chaperone_HdeD"/>
</dbReference>
<evidence type="ECO:0000256" key="1">
    <source>
        <dbReference type="SAM" id="Phobius"/>
    </source>
</evidence>
<proteinExistence type="predicted"/>
<accession>A0ABV7SV69</accession>
<comment type="caution">
    <text evidence="2">The sequence shown here is derived from an EMBL/GenBank/DDBJ whole genome shotgun (WGS) entry which is preliminary data.</text>
</comment>
<feature type="transmembrane region" description="Helical" evidence="1">
    <location>
        <begin position="45"/>
        <end position="66"/>
    </location>
</feature>
<feature type="transmembrane region" description="Helical" evidence="1">
    <location>
        <begin position="105"/>
        <end position="127"/>
    </location>
</feature>
<gene>
    <name evidence="2" type="ORF">ACFONA_12080</name>
</gene>
<feature type="transmembrane region" description="Helical" evidence="1">
    <location>
        <begin position="134"/>
        <end position="157"/>
    </location>
</feature>